<comment type="caution">
    <text evidence="1">The sequence shown here is derived from an EMBL/GenBank/DDBJ whole genome shotgun (WGS) entry which is preliminary data.</text>
</comment>
<reference evidence="1" key="1">
    <citation type="submission" date="2023-07" db="EMBL/GenBank/DDBJ databases">
        <authorList>
            <person name="Stuckert A."/>
        </authorList>
    </citation>
    <scope>NUCLEOTIDE SEQUENCE</scope>
</reference>
<accession>A0ABN9KT06</accession>
<proteinExistence type="predicted"/>
<keyword evidence="2" id="KW-1185">Reference proteome</keyword>
<gene>
    <name evidence="1" type="ORF">RIMI_LOCUS495334</name>
</gene>
<evidence type="ECO:0000313" key="1">
    <source>
        <dbReference type="EMBL" id="CAJ0917372.1"/>
    </source>
</evidence>
<organism evidence="1 2">
    <name type="scientific">Ranitomeya imitator</name>
    <name type="common">mimic poison frog</name>
    <dbReference type="NCBI Taxonomy" id="111125"/>
    <lineage>
        <taxon>Eukaryota</taxon>
        <taxon>Metazoa</taxon>
        <taxon>Chordata</taxon>
        <taxon>Craniata</taxon>
        <taxon>Vertebrata</taxon>
        <taxon>Euteleostomi</taxon>
        <taxon>Amphibia</taxon>
        <taxon>Batrachia</taxon>
        <taxon>Anura</taxon>
        <taxon>Neobatrachia</taxon>
        <taxon>Hyloidea</taxon>
        <taxon>Dendrobatidae</taxon>
        <taxon>Dendrobatinae</taxon>
        <taxon>Ranitomeya</taxon>
    </lineage>
</organism>
<dbReference type="Proteomes" id="UP001176940">
    <property type="component" value="Unassembled WGS sequence"/>
</dbReference>
<sequence>MTAKARIKKALDQDQRKPSDFTIRQSFSACDIAFEVTEWSGGGNVEAALIFEEMQNCLQGKYKNVKKKQYPLNDDAKPSFLKVKIIPMQWTSKTKTKAGRFTKIVLDEEPSRLFMNREDGYEQLLQKGKDLYWPNHSNEEYEFNLCNLDGTRWIKTDFEMEHKTLGEIKDVWKRHFYIGMKKKDISANAVPSFPFGACSSAANVDSFSNLPFKLNLDSNPQSLEKQLHIDHHASKKLKTLDIPGVSFTMKDCEFNFSELEKDASSKNEDQTRKKLDTCM</sequence>
<dbReference type="EMBL" id="CAUEEQ010000585">
    <property type="protein sequence ID" value="CAJ0917372.1"/>
    <property type="molecule type" value="Genomic_DNA"/>
</dbReference>
<evidence type="ECO:0008006" key="3">
    <source>
        <dbReference type="Google" id="ProtNLM"/>
    </source>
</evidence>
<name>A0ABN9KT06_9NEOB</name>
<protein>
    <recommendedName>
        <fullName evidence="3">CS domain-containing protein</fullName>
    </recommendedName>
</protein>
<evidence type="ECO:0000313" key="2">
    <source>
        <dbReference type="Proteomes" id="UP001176940"/>
    </source>
</evidence>